<dbReference type="EMBL" id="MHKN01000035">
    <property type="protein sequence ID" value="OGY91718.1"/>
    <property type="molecule type" value="Genomic_DNA"/>
</dbReference>
<comment type="caution">
    <text evidence="4">The sequence shown here is derived from an EMBL/GenBank/DDBJ whole genome shotgun (WGS) entry which is preliminary data.</text>
</comment>
<keyword evidence="2 3" id="KW-0694">RNA-binding</keyword>
<keyword evidence="1 3" id="KW-0963">Cytoplasm</keyword>
<dbReference type="NCBIfam" id="TIGR00086">
    <property type="entry name" value="smpB"/>
    <property type="match status" value="1"/>
</dbReference>
<name>A0A1G2BRL1_9BACT</name>
<comment type="function">
    <text evidence="3">Required for rescue of stalled ribosomes mediated by trans-translation. Binds to transfer-messenger RNA (tmRNA), required for stable association of tmRNA with ribosomes. tmRNA and SmpB together mimic tRNA shape, replacing the anticodon stem-loop with SmpB. tmRNA is encoded by the ssrA gene; the 2 termini fold to resemble tRNA(Ala) and it encodes a 'tag peptide', a short internal open reading frame. During trans-translation Ala-aminoacylated tmRNA acts like a tRNA, entering the A-site of stalled ribosomes, displacing the stalled mRNA. The ribosome then switches to translate the ORF on the tmRNA; the nascent peptide is terminated with the 'tag peptide' encoded by the tmRNA and targeted for degradation. The ribosome is freed to recommence translation, which seems to be the essential function of trans-translation.</text>
</comment>
<dbReference type="InterPro" id="IPR000037">
    <property type="entry name" value="SsrA-bd_prot"/>
</dbReference>
<evidence type="ECO:0000256" key="2">
    <source>
        <dbReference type="ARBA" id="ARBA00022884"/>
    </source>
</evidence>
<evidence type="ECO:0000256" key="3">
    <source>
        <dbReference type="HAMAP-Rule" id="MF_00023"/>
    </source>
</evidence>
<dbReference type="GO" id="GO:0070930">
    <property type="term" value="P:trans-translation-dependent protein tagging"/>
    <property type="evidence" value="ECO:0007669"/>
    <property type="project" value="TreeGrafter"/>
</dbReference>
<reference evidence="4 5" key="1">
    <citation type="journal article" date="2016" name="Nat. Commun.">
        <title>Thousands of microbial genomes shed light on interconnected biogeochemical processes in an aquifer system.</title>
        <authorList>
            <person name="Anantharaman K."/>
            <person name="Brown C.T."/>
            <person name="Hug L.A."/>
            <person name="Sharon I."/>
            <person name="Castelle C.J."/>
            <person name="Probst A.J."/>
            <person name="Thomas B.C."/>
            <person name="Singh A."/>
            <person name="Wilkins M.J."/>
            <person name="Karaoz U."/>
            <person name="Brodie E.L."/>
            <person name="Williams K.H."/>
            <person name="Hubbard S.S."/>
            <person name="Banfield J.F."/>
        </authorList>
    </citation>
    <scope>NUCLEOTIDE SEQUENCE [LARGE SCALE GENOMIC DNA]</scope>
</reference>
<dbReference type="Gene3D" id="2.40.280.10">
    <property type="match status" value="1"/>
</dbReference>
<dbReference type="CDD" id="cd09294">
    <property type="entry name" value="SmpB"/>
    <property type="match status" value="1"/>
</dbReference>
<dbReference type="GO" id="GO:0005829">
    <property type="term" value="C:cytosol"/>
    <property type="evidence" value="ECO:0007669"/>
    <property type="project" value="TreeGrafter"/>
</dbReference>
<evidence type="ECO:0000313" key="5">
    <source>
        <dbReference type="Proteomes" id="UP000177349"/>
    </source>
</evidence>
<evidence type="ECO:0000313" key="4">
    <source>
        <dbReference type="EMBL" id="OGY91718.1"/>
    </source>
</evidence>
<comment type="subcellular location">
    <subcellularLocation>
        <location evidence="3">Cytoplasm</location>
    </subcellularLocation>
    <text evidence="3">The tmRNA-SmpB complex associates with stalled 70S ribosomes.</text>
</comment>
<comment type="similarity">
    <text evidence="3">Belongs to the SmpB family.</text>
</comment>
<dbReference type="NCBIfam" id="NF003843">
    <property type="entry name" value="PRK05422.1"/>
    <property type="match status" value="1"/>
</dbReference>
<dbReference type="InterPro" id="IPR023620">
    <property type="entry name" value="SmpB"/>
</dbReference>
<accession>A0A1G2BRL1</accession>
<dbReference type="GO" id="GO:0070929">
    <property type="term" value="P:trans-translation"/>
    <property type="evidence" value="ECO:0007669"/>
    <property type="project" value="UniProtKB-UniRule"/>
</dbReference>
<sequence>MDIKRNKKAFFDYKHLETFDAGIVLSGAEVKATKMGLVNLEGSFVTIKNGQVILKGCRIARYPKSGADQDHYQPDRDRALLLTKREIAHLTGSLNARGLTIVPLSVYSSHRLVKVKIALAQGKRKFDKREAIKEKEYKRRLNSRVR</sequence>
<dbReference type="SUPFAM" id="SSF74982">
    <property type="entry name" value="Small protein B (SmpB)"/>
    <property type="match status" value="1"/>
</dbReference>
<dbReference type="Proteomes" id="UP000177349">
    <property type="component" value="Unassembled WGS sequence"/>
</dbReference>
<dbReference type="Pfam" id="PF01668">
    <property type="entry name" value="SmpB"/>
    <property type="match status" value="1"/>
</dbReference>
<gene>
    <name evidence="3" type="primary">smpB</name>
    <name evidence="4" type="ORF">A3B31_02280</name>
</gene>
<dbReference type="GO" id="GO:0003723">
    <property type="term" value="F:RNA binding"/>
    <property type="evidence" value="ECO:0007669"/>
    <property type="project" value="UniProtKB-UniRule"/>
</dbReference>
<organism evidence="4 5">
    <name type="scientific">Candidatus Komeilibacteria bacterium RIFCSPLOWO2_01_FULL_53_11</name>
    <dbReference type="NCBI Taxonomy" id="1798552"/>
    <lineage>
        <taxon>Bacteria</taxon>
        <taxon>Candidatus Komeiliibacteriota</taxon>
    </lineage>
</organism>
<evidence type="ECO:0000256" key="1">
    <source>
        <dbReference type="ARBA" id="ARBA00022490"/>
    </source>
</evidence>
<dbReference type="PANTHER" id="PTHR30308">
    <property type="entry name" value="TMRNA-BINDING COMPONENT OF TRANS-TRANSLATION TAGGING COMPLEX"/>
    <property type="match status" value="1"/>
</dbReference>
<dbReference type="AlphaFoldDB" id="A0A1G2BRL1"/>
<dbReference type="PANTHER" id="PTHR30308:SF2">
    <property type="entry name" value="SSRA-BINDING PROTEIN"/>
    <property type="match status" value="1"/>
</dbReference>
<proteinExistence type="inferred from homology"/>
<dbReference type="HAMAP" id="MF_00023">
    <property type="entry name" value="SmpB"/>
    <property type="match status" value="1"/>
</dbReference>
<protein>
    <recommendedName>
        <fullName evidence="3">SsrA-binding protein</fullName>
    </recommendedName>
    <alternativeName>
        <fullName evidence="3">Small protein B</fullName>
    </alternativeName>
</protein>